<name>A0A4C1UD09_EUMVA</name>
<protein>
    <submittedName>
        <fullName evidence="2">Uncharacterized protein</fullName>
    </submittedName>
</protein>
<keyword evidence="1" id="KW-0472">Membrane</keyword>
<sequence length="169" mass="18637">MLWWFAGSFAFRQFYKKEEIIDVDYAKRTRCKRSIVRENASRAGGVNNRAAPHAARHLPLPASVLLGACAGCGISIPAVALLRMPKRVVASRHRSGDDVCAVASQVPAAVARRVRGALKTIRAAAHTARSRFDNYNLFVTSRFDDGTPTSRSGQWAFSKALRKGEHTRE</sequence>
<evidence type="ECO:0000313" key="3">
    <source>
        <dbReference type="Proteomes" id="UP000299102"/>
    </source>
</evidence>
<keyword evidence="3" id="KW-1185">Reference proteome</keyword>
<dbReference type="AlphaFoldDB" id="A0A4C1UD09"/>
<reference evidence="2 3" key="1">
    <citation type="journal article" date="2019" name="Commun. Biol.">
        <title>The bagworm genome reveals a unique fibroin gene that provides high tensile strength.</title>
        <authorList>
            <person name="Kono N."/>
            <person name="Nakamura H."/>
            <person name="Ohtoshi R."/>
            <person name="Tomita M."/>
            <person name="Numata K."/>
            <person name="Arakawa K."/>
        </authorList>
    </citation>
    <scope>NUCLEOTIDE SEQUENCE [LARGE SCALE GENOMIC DNA]</scope>
</reference>
<feature type="transmembrane region" description="Helical" evidence="1">
    <location>
        <begin position="62"/>
        <end position="82"/>
    </location>
</feature>
<organism evidence="2 3">
    <name type="scientific">Eumeta variegata</name>
    <name type="common">Bagworm moth</name>
    <name type="synonym">Eumeta japonica</name>
    <dbReference type="NCBI Taxonomy" id="151549"/>
    <lineage>
        <taxon>Eukaryota</taxon>
        <taxon>Metazoa</taxon>
        <taxon>Ecdysozoa</taxon>
        <taxon>Arthropoda</taxon>
        <taxon>Hexapoda</taxon>
        <taxon>Insecta</taxon>
        <taxon>Pterygota</taxon>
        <taxon>Neoptera</taxon>
        <taxon>Endopterygota</taxon>
        <taxon>Lepidoptera</taxon>
        <taxon>Glossata</taxon>
        <taxon>Ditrysia</taxon>
        <taxon>Tineoidea</taxon>
        <taxon>Psychidae</taxon>
        <taxon>Oiketicinae</taxon>
        <taxon>Eumeta</taxon>
    </lineage>
</organism>
<dbReference type="EMBL" id="BGZK01000159">
    <property type="protein sequence ID" value="GBP24239.1"/>
    <property type="molecule type" value="Genomic_DNA"/>
</dbReference>
<dbReference type="Proteomes" id="UP000299102">
    <property type="component" value="Unassembled WGS sequence"/>
</dbReference>
<accession>A0A4C1UD09</accession>
<comment type="caution">
    <text evidence="2">The sequence shown here is derived from an EMBL/GenBank/DDBJ whole genome shotgun (WGS) entry which is preliminary data.</text>
</comment>
<proteinExistence type="predicted"/>
<evidence type="ECO:0000256" key="1">
    <source>
        <dbReference type="SAM" id="Phobius"/>
    </source>
</evidence>
<gene>
    <name evidence="2" type="ORF">EVAR_80092_1</name>
</gene>
<evidence type="ECO:0000313" key="2">
    <source>
        <dbReference type="EMBL" id="GBP24239.1"/>
    </source>
</evidence>
<keyword evidence="1" id="KW-0812">Transmembrane</keyword>
<keyword evidence="1" id="KW-1133">Transmembrane helix</keyword>